<sequence length="72" mass="7736">MTPYNIFLLIAKSGKSTCTKPKIELNLPSVDEAKHIVSSKPSSDIIKKTPSSENAVLIDGMIADVEISSGEF</sequence>
<evidence type="ECO:0000313" key="1">
    <source>
        <dbReference type="EMBL" id="VDN52406.1"/>
    </source>
</evidence>
<keyword evidence="3" id="KW-1185">Reference proteome</keyword>
<evidence type="ECO:0000313" key="2">
    <source>
        <dbReference type="Proteomes" id="UP000038040"/>
    </source>
</evidence>
<dbReference type="Proteomes" id="UP000038040">
    <property type="component" value="Unplaced"/>
</dbReference>
<accession>A0A0N4UKU1</accession>
<protein>
    <submittedName>
        <fullName evidence="4">DUF2922 domain-containing protein</fullName>
    </submittedName>
</protein>
<evidence type="ECO:0000313" key="4">
    <source>
        <dbReference type="WBParaSite" id="DME_0000837301-mRNA-1"/>
    </source>
</evidence>
<reference evidence="1 3" key="2">
    <citation type="submission" date="2018-11" db="EMBL/GenBank/DDBJ databases">
        <authorList>
            <consortium name="Pathogen Informatics"/>
        </authorList>
    </citation>
    <scope>NUCLEOTIDE SEQUENCE [LARGE SCALE GENOMIC DNA]</scope>
</reference>
<dbReference type="EMBL" id="UYYG01000058">
    <property type="protein sequence ID" value="VDN52406.1"/>
    <property type="molecule type" value="Genomic_DNA"/>
</dbReference>
<evidence type="ECO:0000313" key="3">
    <source>
        <dbReference type="Proteomes" id="UP000274756"/>
    </source>
</evidence>
<proteinExistence type="predicted"/>
<dbReference type="AlphaFoldDB" id="A0A0N4UKU1"/>
<dbReference type="Proteomes" id="UP000274756">
    <property type="component" value="Unassembled WGS sequence"/>
</dbReference>
<organism evidence="2 4">
    <name type="scientific">Dracunculus medinensis</name>
    <name type="common">Guinea worm</name>
    <dbReference type="NCBI Taxonomy" id="318479"/>
    <lineage>
        <taxon>Eukaryota</taxon>
        <taxon>Metazoa</taxon>
        <taxon>Ecdysozoa</taxon>
        <taxon>Nematoda</taxon>
        <taxon>Chromadorea</taxon>
        <taxon>Rhabditida</taxon>
        <taxon>Spirurina</taxon>
        <taxon>Dracunculoidea</taxon>
        <taxon>Dracunculidae</taxon>
        <taxon>Dracunculus</taxon>
    </lineage>
</organism>
<dbReference type="WBParaSite" id="DME_0000837301-mRNA-1">
    <property type="protein sequence ID" value="DME_0000837301-mRNA-1"/>
    <property type="gene ID" value="DME_0000837301"/>
</dbReference>
<gene>
    <name evidence="1" type="ORF">DME_LOCUS2379</name>
</gene>
<dbReference type="OrthoDB" id="1101576at2759"/>
<name>A0A0N4UKU1_DRAME</name>
<reference evidence="4" key="1">
    <citation type="submission" date="2017-02" db="UniProtKB">
        <authorList>
            <consortium name="WormBaseParasite"/>
        </authorList>
    </citation>
    <scope>IDENTIFICATION</scope>
</reference>